<dbReference type="Proteomes" id="UP000248817">
    <property type="component" value="Unassembled WGS sequence"/>
</dbReference>
<keyword evidence="9" id="KW-1185">Reference proteome</keyword>
<evidence type="ECO:0000256" key="5">
    <source>
        <dbReference type="ARBA" id="ARBA00038359"/>
    </source>
</evidence>
<keyword evidence="2 6" id="KW-0812">Transmembrane</keyword>
<dbReference type="EMBL" id="KZ825665">
    <property type="protein sequence ID" value="PYI25231.1"/>
    <property type="molecule type" value="Genomic_DNA"/>
</dbReference>
<proteinExistence type="inferred from homology"/>
<keyword evidence="4 6" id="KW-0472">Membrane</keyword>
<feature type="transmembrane region" description="Helical" evidence="6">
    <location>
        <begin position="257"/>
        <end position="278"/>
    </location>
</feature>
<dbReference type="Pfam" id="PF20684">
    <property type="entry name" value="Fung_rhodopsin"/>
    <property type="match status" value="1"/>
</dbReference>
<evidence type="ECO:0000256" key="6">
    <source>
        <dbReference type="SAM" id="Phobius"/>
    </source>
</evidence>
<evidence type="ECO:0000256" key="1">
    <source>
        <dbReference type="ARBA" id="ARBA00004141"/>
    </source>
</evidence>
<feature type="transmembrane region" description="Helical" evidence="6">
    <location>
        <begin position="53"/>
        <end position="72"/>
    </location>
</feature>
<evidence type="ECO:0000256" key="4">
    <source>
        <dbReference type="ARBA" id="ARBA00023136"/>
    </source>
</evidence>
<gene>
    <name evidence="8" type="ORF">BP00DRAFT_420693</name>
</gene>
<evidence type="ECO:0000256" key="2">
    <source>
        <dbReference type="ARBA" id="ARBA00022692"/>
    </source>
</evidence>
<sequence length="369" mass="41847">MSTAFVLTGLQDAKVSRPVFTGVLWTFTASSTIFVVARIIIRLKTFRRLFLDDFFVLLAWILSVITGIVWRIESPLLYELYALSAGKTPLTPGVVPRLNALMRFEAPFMVLFYTTLWCVKFSFLTFFYKLGSKIHIHRRWWWVVSVITLAVWVISVGDIDYQCSLGGVEFIFEQCNKPYHIRWQNGTFWANCAGDVITDLLNTVLSIPILIVWNVRISLTKKLILLGIFAASMVIVAVAIIRVVTNHALDHNMDMTWLWMWSFIEMGTAIMISCVASFRQLFVTSQNQHLYGHSAYHPGNPLLTALRLRQTRSPTAGHKSWRGYDSSSHKSETAFVAVDQVQSQGQGEAASIRTESEAGRGRFIEHVAV</sequence>
<dbReference type="GO" id="GO:0016020">
    <property type="term" value="C:membrane"/>
    <property type="evidence" value="ECO:0007669"/>
    <property type="project" value="UniProtKB-SubCell"/>
</dbReference>
<feature type="transmembrane region" description="Helical" evidence="6">
    <location>
        <begin position="106"/>
        <end position="128"/>
    </location>
</feature>
<dbReference type="InterPro" id="IPR049326">
    <property type="entry name" value="Rhodopsin_dom_fungi"/>
</dbReference>
<reference evidence="8 9" key="1">
    <citation type="submission" date="2018-02" db="EMBL/GenBank/DDBJ databases">
        <title>The genomes of Aspergillus section Nigri reveals drivers in fungal speciation.</title>
        <authorList>
            <consortium name="DOE Joint Genome Institute"/>
            <person name="Vesth T.C."/>
            <person name="Nybo J."/>
            <person name="Theobald S."/>
            <person name="Brandl J."/>
            <person name="Frisvad J.C."/>
            <person name="Nielsen K.F."/>
            <person name="Lyhne E.K."/>
            <person name="Kogle M.E."/>
            <person name="Kuo A."/>
            <person name="Riley R."/>
            <person name="Clum A."/>
            <person name="Nolan M."/>
            <person name="Lipzen A."/>
            <person name="Salamov A."/>
            <person name="Henrissat B."/>
            <person name="Wiebenga A."/>
            <person name="De vries R.P."/>
            <person name="Grigoriev I.V."/>
            <person name="Mortensen U.H."/>
            <person name="Andersen M.R."/>
            <person name="Baker S.E."/>
        </authorList>
    </citation>
    <scope>NUCLEOTIDE SEQUENCE [LARGE SCALE GENOMIC DNA]</scope>
    <source>
        <strain evidence="8 9">CBS 114.80</strain>
    </source>
</reference>
<name>A0A2V5HN57_9EURO</name>
<evidence type="ECO:0000259" key="7">
    <source>
        <dbReference type="Pfam" id="PF20684"/>
    </source>
</evidence>
<feature type="transmembrane region" description="Helical" evidence="6">
    <location>
        <begin position="20"/>
        <end position="41"/>
    </location>
</feature>
<feature type="transmembrane region" description="Helical" evidence="6">
    <location>
        <begin position="188"/>
        <end position="211"/>
    </location>
</feature>
<protein>
    <recommendedName>
        <fullName evidence="7">Rhodopsin domain-containing protein</fullName>
    </recommendedName>
</protein>
<keyword evidence="3 6" id="KW-1133">Transmembrane helix</keyword>
<organism evidence="8 9">
    <name type="scientific">Aspergillus indologenus CBS 114.80</name>
    <dbReference type="NCBI Taxonomy" id="1450541"/>
    <lineage>
        <taxon>Eukaryota</taxon>
        <taxon>Fungi</taxon>
        <taxon>Dikarya</taxon>
        <taxon>Ascomycota</taxon>
        <taxon>Pezizomycotina</taxon>
        <taxon>Eurotiomycetes</taxon>
        <taxon>Eurotiomycetidae</taxon>
        <taxon>Eurotiales</taxon>
        <taxon>Aspergillaceae</taxon>
        <taxon>Aspergillus</taxon>
        <taxon>Aspergillus subgen. Circumdati</taxon>
    </lineage>
</organism>
<feature type="transmembrane region" description="Helical" evidence="6">
    <location>
        <begin position="223"/>
        <end position="245"/>
    </location>
</feature>
<evidence type="ECO:0000256" key="3">
    <source>
        <dbReference type="ARBA" id="ARBA00022989"/>
    </source>
</evidence>
<dbReference type="AlphaFoldDB" id="A0A2V5HN57"/>
<comment type="subcellular location">
    <subcellularLocation>
        <location evidence="1">Membrane</location>
        <topology evidence="1">Multi-pass membrane protein</topology>
    </subcellularLocation>
</comment>
<evidence type="ECO:0000313" key="8">
    <source>
        <dbReference type="EMBL" id="PYI25231.1"/>
    </source>
</evidence>
<dbReference type="PANTHER" id="PTHR33048:SF47">
    <property type="entry name" value="INTEGRAL MEMBRANE PROTEIN-RELATED"/>
    <property type="match status" value="1"/>
</dbReference>
<evidence type="ECO:0000313" key="9">
    <source>
        <dbReference type="Proteomes" id="UP000248817"/>
    </source>
</evidence>
<dbReference type="PANTHER" id="PTHR33048">
    <property type="entry name" value="PTH11-LIKE INTEGRAL MEMBRANE PROTEIN (AFU_ORTHOLOGUE AFUA_5G11245)"/>
    <property type="match status" value="1"/>
</dbReference>
<feature type="transmembrane region" description="Helical" evidence="6">
    <location>
        <begin position="140"/>
        <end position="157"/>
    </location>
</feature>
<comment type="similarity">
    <text evidence="5">Belongs to the SAT4 family.</text>
</comment>
<dbReference type="InterPro" id="IPR052337">
    <property type="entry name" value="SAT4-like"/>
</dbReference>
<accession>A0A2V5HN57</accession>
<feature type="domain" description="Rhodopsin" evidence="7">
    <location>
        <begin position="37"/>
        <end position="283"/>
    </location>
</feature>